<evidence type="ECO:0000313" key="2">
    <source>
        <dbReference type="EMBL" id="OXA48287.1"/>
    </source>
</evidence>
<dbReference type="Proteomes" id="UP000198287">
    <property type="component" value="Unassembled WGS sequence"/>
</dbReference>
<gene>
    <name evidence="2" type="ORF">Fcan01_17256</name>
</gene>
<accession>A0A226DUB5</accession>
<feature type="transmembrane region" description="Helical" evidence="1">
    <location>
        <begin position="187"/>
        <end position="206"/>
    </location>
</feature>
<evidence type="ECO:0000256" key="1">
    <source>
        <dbReference type="SAM" id="Phobius"/>
    </source>
</evidence>
<evidence type="ECO:0000313" key="3">
    <source>
        <dbReference type="Proteomes" id="UP000198287"/>
    </source>
</evidence>
<keyword evidence="1" id="KW-1133">Transmembrane helix</keyword>
<keyword evidence="1" id="KW-0472">Membrane</keyword>
<sequence length="336" mass="38424">MGKEMANLKSDGPNKNFFKPPKTTPILNGLELNWVPIHWTWTWQQESALVHSAKNDASVTKKPSSGFCLHIEMVILCAEFRSPDYEKWSKLGTKYLENLWCPPPSTTYGPLIRHLSDWCMMSCAYPIVFSGNGDEVVFLKGPRQLGLLTFSVFTMALNCAVFMLHFLKKSIRMGSTSSRPVWEEAMIDYFFAVITITFSCQIITLWRKTECKFLVRMAFEMEKYCREIMGASNYTIKFLVWFCELVKITFFLPTLAVCGLTVILPCTPPSLGNILLSDCQAGWERPDGISVTQKILLGLFEGYTWYLASTFCVFFHGGVLIYTAEMMRLWVTLVER</sequence>
<comment type="caution">
    <text evidence="2">The sequence shown here is derived from an EMBL/GenBank/DDBJ whole genome shotgun (WGS) entry which is preliminary data.</text>
</comment>
<protein>
    <submittedName>
        <fullName evidence="2">Uncharacterized protein</fullName>
    </submittedName>
</protein>
<dbReference type="EMBL" id="LNIX01000012">
    <property type="protein sequence ID" value="OXA48287.1"/>
    <property type="molecule type" value="Genomic_DNA"/>
</dbReference>
<dbReference type="AlphaFoldDB" id="A0A226DUB5"/>
<keyword evidence="1" id="KW-0812">Transmembrane</keyword>
<feature type="transmembrane region" description="Helical" evidence="1">
    <location>
        <begin position="303"/>
        <end position="322"/>
    </location>
</feature>
<reference evidence="2 3" key="1">
    <citation type="submission" date="2015-12" db="EMBL/GenBank/DDBJ databases">
        <title>The genome of Folsomia candida.</title>
        <authorList>
            <person name="Faddeeva A."/>
            <person name="Derks M.F."/>
            <person name="Anvar Y."/>
            <person name="Smit S."/>
            <person name="Van Straalen N."/>
            <person name="Roelofs D."/>
        </authorList>
    </citation>
    <scope>NUCLEOTIDE SEQUENCE [LARGE SCALE GENOMIC DNA]</scope>
    <source>
        <strain evidence="2 3">VU population</strain>
        <tissue evidence="2">Whole body</tissue>
    </source>
</reference>
<keyword evidence="3" id="KW-1185">Reference proteome</keyword>
<feature type="transmembrane region" description="Helical" evidence="1">
    <location>
        <begin position="145"/>
        <end position="167"/>
    </location>
</feature>
<name>A0A226DUB5_FOLCA</name>
<organism evidence="2 3">
    <name type="scientific">Folsomia candida</name>
    <name type="common">Springtail</name>
    <dbReference type="NCBI Taxonomy" id="158441"/>
    <lineage>
        <taxon>Eukaryota</taxon>
        <taxon>Metazoa</taxon>
        <taxon>Ecdysozoa</taxon>
        <taxon>Arthropoda</taxon>
        <taxon>Hexapoda</taxon>
        <taxon>Collembola</taxon>
        <taxon>Entomobryomorpha</taxon>
        <taxon>Isotomoidea</taxon>
        <taxon>Isotomidae</taxon>
        <taxon>Proisotominae</taxon>
        <taxon>Folsomia</taxon>
    </lineage>
</organism>
<feature type="transmembrane region" description="Helical" evidence="1">
    <location>
        <begin position="238"/>
        <end position="264"/>
    </location>
</feature>
<proteinExistence type="predicted"/>